<dbReference type="InterPro" id="IPR036397">
    <property type="entry name" value="RNaseH_sf"/>
</dbReference>
<dbReference type="EMBL" id="JBHRYQ010000001">
    <property type="protein sequence ID" value="MFC3812773.1"/>
    <property type="molecule type" value="Genomic_DNA"/>
</dbReference>
<dbReference type="GO" id="GO:0004527">
    <property type="term" value="F:exonuclease activity"/>
    <property type="evidence" value="ECO:0007669"/>
    <property type="project" value="UniProtKB-KW"/>
</dbReference>
<keyword evidence="3" id="KW-1185">Reference proteome</keyword>
<dbReference type="SMART" id="SM00479">
    <property type="entry name" value="EXOIII"/>
    <property type="match status" value="1"/>
</dbReference>
<keyword evidence="2" id="KW-0540">Nuclease</keyword>
<reference evidence="3" key="1">
    <citation type="journal article" date="2019" name="Int. J. Syst. Evol. Microbiol.">
        <title>The Global Catalogue of Microorganisms (GCM) 10K type strain sequencing project: providing services to taxonomists for standard genome sequencing and annotation.</title>
        <authorList>
            <consortium name="The Broad Institute Genomics Platform"/>
            <consortium name="The Broad Institute Genome Sequencing Center for Infectious Disease"/>
            <person name="Wu L."/>
            <person name="Ma J."/>
        </authorList>
    </citation>
    <scope>NUCLEOTIDE SEQUENCE [LARGE SCALE GENOMIC DNA]</scope>
    <source>
        <strain evidence="3">CECT 7956</strain>
    </source>
</reference>
<evidence type="ECO:0000313" key="3">
    <source>
        <dbReference type="Proteomes" id="UP001595616"/>
    </source>
</evidence>
<dbReference type="InterPro" id="IPR012337">
    <property type="entry name" value="RNaseH-like_sf"/>
</dbReference>
<sequence length="168" mass="18925">MNFVAIDFETATSYPDSACAVGIVSVVDGLVAEEYYTLIQPPNNEYNFHNTRVHGITAKDTLLAPSFADIYPKVKELMQGRQVVAHNESFDRNVLYQTMTAFDLNYNELNIGSKWECTVKIFRKKGLSKVNLAACCDRYDIPLDHHNALSDAKACAQLYLIHKIPLFS</sequence>
<evidence type="ECO:0000259" key="1">
    <source>
        <dbReference type="SMART" id="SM00479"/>
    </source>
</evidence>
<name>A0ABV7Z3N3_9BACT</name>
<evidence type="ECO:0000313" key="2">
    <source>
        <dbReference type="EMBL" id="MFC3812773.1"/>
    </source>
</evidence>
<dbReference type="InterPro" id="IPR013520">
    <property type="entry name" value="Ribonucl_H"/>
</dbReference>
<keyword evidence="2" id="KW-0269">Exonuclease</keyword>
<dbReference type="Gene3D" id="3.30.420.10">
    <property type="entry name" value="Ribonuclease H-like superfamily/Ribonuclease H"/>
    <property type="match status" value="1"/>
</dbReference>
<keyword evidence="2" id="KW-0378">Hydrolase</keyword>
<protein>
    <submittedName>
        <fullName evidence="2">3'-5' exonuclease</fullName>
        <ecNumber evidence="2">3.1.-.-</ecNumber>
    </submittedName>
</protein>
<dbReference type="EC" id="3.1.-.-" evidence="2"/>
<dbReference type="PANTHER" id="PTHR30231:SF42">
    <property type="entry name" value="EXONUCLEASE"/>
    <property type="match status" value="1"/>
</dbReference>
<dbReference type="Pfam" id="PF00929">
    <property type="entry name" value="RNase_T"/>
    <property type="match status" value="1"/>
</dbReference>
<dbReference type="CDD" id="cd06130">
    <property type="entry name" value="DNA_pol_III_epsilon_like"/>
    <property type="match status" value="1"/>
</dbReference>
<dbReference type="SUPFAM" id="SSF53098">
    <property type="entry name" value="Ribonuclease H-like"/>
    <property type="match status" value="1"/>
</dbReference>
<dbReference type="RefSeq" id="WP_379839676.1">
    <property type="nucleotide sequence ID" value="NZ_JBHRYQ010000001.1"/>
</dbReference>
<dbReference type="PANTHER" id="PTHR30231">
    <property type="entry name" value="DNA POLYMERASE III SUBUNIT EPSILON"/>
    <property type="match status" value="1"/>
</dbReference>
<comment type="caution">
    <text evidence="2">The sequence shown here is derived from an EMBL/GenBank/DDBJ whole genome shotgun (WGS) entry which is preliminary data.</text>
</comment>
<accession>A0ABV7Z3N3</accession>
<gene>
    <name evidence="2" type="ORF">ACFOOI_19070</name>
</gene>
<proteinExistence type="predicted"/>
<dbReference type="Proteomes" id="UP001595616">
    <property type="component" value="Unassembled WGS sequence"/>
</dbReference>
<organism evidence="2 3">
    <name type="scientific">Lacihabitans lacunae</name>
    <dbReference type="NCBI Taxonomy" id="1028214"/>
    <lineage>
        <taxon>Bacteria</taxon>
        <taxon>Pseudomonadati</taxon>
        <taxon>Bacteroidota</taxon>
        <taxon>Cytophagia</taxon>
        <taxon>Cytophagales</taxon>
        <taxon>Leadbetterellaceae</taxon>
        <taxon>Lacihabitans</taxon>
    </lineage>
</organism>
<feature type="domain" description="Exonuclease" evidence="1">
    <location>
        <begin position="2"/>
        <end position="168"/>
    </location>
</feature>